<comment type="caution">
    <text evidence="1">The sequence shown here is derived from an EMBL/GenBank/DDBJ whole genome shotgun (WGS) entry which is preliminary data.</text>
</comment>
<evidence type="ECO:0000313" key="1">
    <source>
        <dbReference type="EMBL" id="GBP41318.1"/>
    </source>
</evidence>
<protein>
    <submittedName>
        <fullName evidence="1">Uncharacterized protein</fullName>
    </submittedName>
</protein>
<gene>
    <name evidence="1" type="ORF">EVAR_25156_1</name>
</gene>
<evidence type="ECO:0000313" key="2">
    <source>
        <dbReference type="Proteomes" id="UP000299102"/>
    </source>
</evidence>
<keyword evidence="2" id="KW-1185">Reference proteome</keyword>
<proteinExistence type="predicted"/>
<dbReference type="Proteomes" id="UP000299102">
    <property type="component" value="Unassembled WGS sequence"/>
</dbReference>
<accession>A0A4C1VQB3</accession>
<reference evidence="1 2" key="1">
    <citation type="journal article" date="2019" name="Commun. Biol.">
        <title>The bagworm genome reveals a unique fibroin gene that provides high tensile strength.</title>
        <authorList>
            <person name="Kono N."/>
            <person name="Nakamura H."/>
            <person name="Ohtoshi R."/>
            <person name="Tomita M."/>
            <person name="Numata K."/>
            <person name="Arakawa K."/>
        </authorList>
    </citation>
    <scope>NUCLEOTIDE SEQUENCE [LARGE SCALE GENOMIC DNA]</scope>
</reference>
<sequence>MITRRKFTFIQVCLRRRIATHATSTHTLIVIVSCRKAYIKYHASRRAGRRRDRGASACRLLTFNFSQTYAAQVKLEDVEFTLLVCLSVAVALRFARIWRLWEVVGET</sequence>
<dbReference type="EMBL" id="BGZK01000397">
    <property type="protein sequence ID" value="GBP41318.1"/>
    <property type="molecule type" value="Genomic_DNA"/>
</dbReference>
<organism evidence="1 2">
    <name type="scientific">Eumeta variegata</name>
    <name type="common">Bagworm moth</name>
    <name type="synonym">Eumeta japonica</name>
    <dbReference type="NCBI Taxonomy" id="151549"/>
    <lineage>
        <taxon>Eukaryota</taxon>
        <taxon>Metazoa</taxon>
        <taxon>Ecdysozoa</taxon>
        <taxon>Arthropoda</taxon>
        <taxon>Hexapoda</taxon>
        <taxon>Insecta</taxon>
        <taxon>Pterygota</taxon>
        <taxon>Neoptera</taxon>
        <taxon>Endopterygota</taxon>
        <taxon>Lepidoptera</taxon>
        <taxon>Glossata</taxon>
        <taxon>Ditrysia</taxon>
        <taxon>Tineoidea</taxon>
        <taxon>Psychidae</taxon>
        <taxon>Oiketicinae</taxon>
        <taxon>Eumeta</taxon>
    </lineage>
</organism>
<dbReference type="AlphaFoldDB" id="A0A4C1VQB3"/>
<name>A0A4C1VQB3_EUMVA</name>
<dbReference type="PROSITE" id="PS51257">
    <property type="entry name" value="PROKAR_LIPOPROTEIN"/>
    <property type="match status" value="1"/>
</dbReference>